<name>A0A1I4BL76_9HYPH</name>
<gene>
    <name evidence="1" type="ORF">SAMN04488518_10821</name>
</gene>
<evidence type="ECO:0000313" key="1">
    <source>
        <dbReference type="EMBL" id="SFK69584.1"/>
    </source>
</evidence>
<proteinExistence type="predicted"/>
<keyword evidence="2" id="KW-1185">Reference proteome</keyword>
<comment type="caution">
    <text evidence="1">The sequence shown here is derived from an EMBL/GenBank/DDBJ whole genome shotgun (WGS) entry which is preliminary data.</text>
</comment>
<organism evidence="1 2">
    <name type="scientific">Pseudovibrio ascidiaceicola</name>
    <dbReference type="NCBI Taxonomy" id="285279"/>
    <lineage>
        <taxon>Bacteria</taxon>
        <taxon>Pseudomonadati</taxon>
        <taxon>Pseudomonadota</taxon>
        <taxon>Alphaproteobacteria</taxon>
        <taxon>Hyphomicrobiales</taxon>
        <taxon>Stappiaceae</taxon>
        <taxon>Pseudovibrio</taxon>
    </lineage>
</organism>
<dbReference type="EMBL" id="FOSK01000008">
    <property type="protein sequence ID" value="SFK69584.1"/>
    <property type="molecule type" value="Genomic_DNA"/>
</dbReference>
<reference evidence="1 2" key="1">
    <citation type="submission" date="2016-10" db="EMBL/GenBank/DDBJ databases">
        <authorList>
            <person name="Varghese N."/>
            <person name="Submissions S."/>
        </authorList>
    </citation>
    <scope>NUCLEOTIDE SEQUENCE [LARGE SCALE GENOMIC DNA]</scope>
    <source>
        <strain evidence="1 2">DSM 16392</strain>
    </source>
</reference>
<accession>A0A1I4BL76</accession>
<evidence type="ECO:0000313" key="2">
    <source>
        <dbReference type="Proteomes" id="UP000199598"/>
    </source>
</evidence>
<protein>
    <submittedName>
        <fullName evidence="1">Uncharacterized protein</fullName>
    </submittedName>
</protein>
<sequence>MTFGALRRRLSVISSSLSERGRRLVTGNGGGAFLRRGERSTLASLPEFKRSKLSGDGVRGDALFCLNQCLVKGRGEEEQGGGEVCQNEQLHGLAKKEQRHVAVITKDVISHEIFVQRIDAVCYGSFLVGMKPEASRVSHHGQSRCPPSSHF</sequence>
<dbReference type="Proteomes" id="UP000199598">
    <property type="component" value="Unassembled WGS sequence"/>
</dbReference>